<reference evidence="2 3" key="1">
    <citation type="submission" date="2018-11" db="EMBL/GenBank/DDBJ databases">
        <title>Schleiferia aggregans sp. nov., a moderately thermophilic heterotrophic bacterium isolated from microbial mats at a terrestrial hot spring.</title>
        <authorList>
            <person name="Iino T."/>
            <person name="Ohkuma M."/>
            <person name="Haruta S."/>
        </authorList>
    </citation>
    <scope>NUCLEOTIDE SEQUENCE [LARGE SCALE GENOMIC DNA]</scope>
    <source>
        <strain evidence="2 3">LA</strain>
    </source>
</reference>
<gene>
    <name evidence="2" type="ORF">JCM31826_13640</name>
</gene>
<feature type="domain" description="DUF218" evidence="1">
    <location>
        <begin position="22"/>
        <end position="181"/>
    </location>
</feature>
<dbReference type="GO" id="GO:0005886">
    <property type="term" value="C:plasma membrane"/>
    <property type="evidence" value="ECO:0007669"/>
    <property type="project" value="TreeGrafter"/>
</dbReference>
<dbReference type="CDD" id="cd06259">
    <property type="entry name" value="YdcF-like"/>
    <property type="match status" value="1"/>
</dbReference>
<evidence type="ECO:0000313" key="3">
    <source>
        <dbReference type="Proteomes" id="UP000286715"/>
    </source>
</evidence>
<sequence>MKPLENQYETFQALPEDKHDAYVLVLGGGCNTSGHSEYERLDESALRRVFEGIRIAQMYPNTTIVLSGTSWRGTCDVADYGLAIVKDYFPKDRIKIQYESRDTKQEAEVFKLQFGTKKPLVLVTSAWHMPRAVRNFRKLGIDVIPAPTDFRIKSGKFWISDILPSANNLRISETALHEYLGILYSL</sequence>
<organism evidence="2 3">
    <name type="scientific">Thermaurantimonas aggregans</name>
    <dbReference type="NCBI Taxonomy" id="2173829"/>
    <lineage>
        <taxon>Bacteria</taxon>
        <taxon>Pseudomonadati</taxon>
        <taxon>Bacteroidota</taxon>
        <taxon>Flavobacteriia</taxon>
        <taxon>Flavobacteriales</taxon>
        <taxon>Schleiferiaceae</taxon>
        <taxon>Thermaurantimonas</taxon>
    </lineage>
</organism>
<proteinExistence type="predicted"/>
<evidence type="ECO:0000259" key="1">
    <source>
        <dbReference type="Pfam" id="PF02698"/>
    </source>
</evidence>
<protein>
    <recommendedName>
        <fullName evidence="1">DUF218 domain-containing protein</fullName>
    </recommendedName>
</protein>
<name>A0A401XLK3_9FLAO</name>
<keyword evidence="3" id="KW-1185">Reference proteome</keyword>
<dbReference type="EMBL" id="BHZE01000012">
    <property type="protein sequence ID" value="GCD77882.1"/>
    <property type="molecule type" value="Genomic_DNA"/>
</dbReference>
<dbReference type="Pfam" id="PF02698">
    <property type="entry name" value="DUF218"/>
    <property type="match status" value="1"/>
</dbReference>
<dbReference type="InterPro" id="IPR003848">
    <property type="entry name" value="DUF218"/>
</dbReference>
<dbReference type="PANTHER" id="PTHR30336">
    <property type="entry name" value="INNER MEMBRANE PROTEIN, PROBABLE PERMEASE"/>
    <property type="match status" value="1"/>
</dbReference>
<dbReference type="PANTHER" id="PTHR30336:SF4">
    <property type="entry name" value="ENVELOPE BIOGENESIS FACTOR ELYC"/>
    <property type="match status" value="1"/>
</dbReference>
<dbReference type="AlphaFoldDB" id="A0A401XLK3"/>
<dbReference type="Proteomes" id="UP000286715">
    <property type="component" value="Unassembled WGS sequence"/>
</dbReference>
<comment type="caution">
    <text evidence="2">The sequence shown here is derived from an EMBL/GenBank/DDBJ whole genome shotgun (WGS) entry which is preliminary data.</text>
</comment>
<dbReference type="GO" id="GO:0043164">
    <property type="term" value="P:Gram-negative-bacterium-type cell wall biogenesis"/>
    <property type="evidence" value="ECO:0007669"/>
    <property type="project" value="TreeGrafter"/>
</dbReference>
<dbReference type="InterPro" id="IPR051599">
    <property type="entry name" value="Cell_Envelope_Assoc"/>
</dbReference>
<accession>A0A401XLK3</accession>
<dbReference type="GO" id="GO:0000270">
    <property type="term" value="P:peptidoglycan metabolic process"/>
    <property type="evidence" value="ECO:0007669"/>
    <property type="project" value="TreeGrafter"/>
</dbReference>
<evidence type="ECO:0000313" key="2">
    <source>
        <dbReference type="EMBL" id="GCD77882.1"/>
    </source>
</evidence>